<evidence type="ECO:0000313" key="3">
    <source>
        <dbReference type="Proteomes" id="UP000598996"/>
    </source>
</evidence>
<organism evidence="2 3">
    <name type="scientific">Paractinoplanes lichenicola</name>
    <dbReference type="NCBI Taxonomy" id="2802976"/>
    <lineage>
        <taxon>Bacteria</taxon>
        <taxon>Bacillati</taxon>
        <taxon>Actinomycetota</taxon>
        <taxon>Actinomycetes</taxon>
        <taxon>Micromonosporales</taxon>
        <taxon>Micromonosporaceae</taxon>
        <taxon>Paractinoplanes</taxon>
    </lineage>
</organism>
<reference evidence="2 3" key="1">
    <citation type="submission" date="2021-01" db="EMBL/GenBank/DDBJ databases">
        <title>Actinoplanes sp. nov. LDG1-01 isolated from lichen.</title>
        <authorList>
            <person name="Saeng-In P."/>
            <person name="Phongsopitanun W."/>
            <person name="Kanchanasin P."/>
            <person name="Yuki M."/>
            <person name="Kudo T."/>
            <person name="Ohkuma M."/>
            <person name="Tanasupawat S."/>
        </authorList>
    </citation>
    <scope>NUCLEOTIDE SEQUENCE [LARGE SCALE GENOMIC DNA]</scope>
    <source>
        <strain evidence="2 3">LDG1-01</strain>
    </source>
</reference>
<evidence type="ECO:0000313" key="2">
    <source>
        <dbReference type="EMBL" id="MBL7260113.1"/>
    </source>
</evidence>
<name>A0ABS1W0A0_9ACTN</name>
<evidence type="ECO:0000256" key="1">
    <source>
        <dbReference type="SAM" id="MobiDB-lite"/>
    </source>
</evidence>
<gene>
    <name evidence="2" type="ORF">JKJ07_37900</name>
</gene>
<protein>
    <submittedName>
        <fullName evidence="2">Uncharacterized protein</fullName>
    </submittedName>
</protein>
<proteinExistence type="predicted"/>
<comment type="caution">
    <text evidence="2">The sequence shown here is derived from an EMBL/GenBank/DDBJ whole genome shotgun (WGS) entry which is preliminary data.</text>
</comment>
<accession>A0ABS1W0A0</accession>
<dbReference type="EMBL" id="JAENHO010000013">
    <property type="protein sequence ID" value="MBL7260113.1"/>
    <property type="molecule type" value="Genomic_DNA"/>
</dbReference>
<feature type="region of interest" description="Disordered" evidence="1">
    <location>
        <begin position="1"/>
        <end position="29"/>
    </location>
</feature>
<sequence length="244" mass="25798">MRDGPIPAGMQHQRLAVEGGGGHRPGDRDRRAAMAAVPGPQNLDTLTVATRPDGGTRRGVVISFDRTSRTATGAKPAAATQFVFLFDRSVSFDPAKFPTCARAVLEADGPDGCPPGSQVGRGAATSYPSGTADVLVFSTRYANGLRGVLITVPANGVILENTFERVTGPYGKDFRWASDELLPSALPPAERGATTRFQVSFGAASTDPYGRTHSFAERRGPAGTFGLWSRFTTGQVLLLTDRTT</sequence>
<keyword evidence="3" id="KW-1185">Reference proteome</keyword>
<dbReference type="Proteomes" id="UP000598996">
    <property type="component" value="Unassembled WGS sequence"/>
</dbReference>